<accession>A1ZVU8</accession>
<dbReference type="HAMAP" id="MF_00902">
    <property type="entry name" value="TatC"/>
    <property type="match status" value="1"/>
</dbReference>
<feature type="transmembrane region" description="Helical" evidence="5">
    <location>
        <begin position="263"/>
        <end position="284"/>
    </location>
</feature>
<evidence type="ECO:0000313" key="8">
    <source>
        <dbReference type="Proteomes" id="UP000004095"/>
    </source>
</evidence>
<feature type="transmembrane region" description="Helical" evidence="5">
    <location>
        <begin position="43"/>
        <end position="63"/>
    </location>
</feature>
<keyword evidence="5" id="KW-0813">Transport</keyword>
<evidence type="ECO:0000313" key="7">
    <source>
        <dbReference type="EMBL" id="EAY25525.1"/>
    </source>
</evidence>
<organism evidence="7 8">
    <name type="scientific">Microscilla marina ATCC 23134</name>
    <dbReference type="NCBI Taxonomy" id="313606"/>
    <lineage>
        <taxon>Bacteria</taxon>
        <taxon>Pseudomonadati</taxon>
        <taxon>Bacteroidota</taxon>
        <taxon>Cytophagia</taxon>
        <taxon>Cytophagales</taxon>
        <taxon>Microscillaceae</taxon>
        <taxon>Microscilla</taxon>
    </lineage>
</organism>
<feature type="transmembrane region" description="Helical" evidence="5">
    <location>
        <begin position="84"/>
        <end position="105"/>
    </location>
</feature>
<evidence type="ECO:0000256" key="2">
    <source>
        <dbReference type="ARBA" id="ARBA00022692"/>
    </source>
</evidence>
<keyword evidence="3 5" id="KW-1133">Transmembrane helix</keyword>
<dbReference type="GO" id="GO:0033281">
    <property type="term" value="C:TAT protein transport complex"/>
    <property type="evidence" value="ECO:0007669"/>
    <property type="project" value="UniProtKB-UniRule"/>
</dbReference>
<dbReference type="InterPro" id="IPR002033">
    <property type="entry name" value="TatC"/>
</dbReference>
<dbReference type="NCBIfam" id="TIGR00945">
    <property type="entry name" value="tatC"/>
    <property type="match status" value="1"/>
</dbReference>
<dbReference type="EMBL" id="AAWS01000047">
    <property type="protein sequence ID" value="EAY25525.1"/>
    <property type="molecule type" value="Genomic_DNA"/>
</dbReference>
<evidence type="ECO:0000256" key="3">
    <source>
        <dbReference type="ARBA" id="ARBA00022989"/>
    </source>
</evidence>
<dbReference type="GO" id="GO:0043953">
    <property type="term" value="P:protein transport by the Tat complex"/>
    <property type="evidence" value="ECO:0007669"/>
    <property type="project" value="UniProtKB-UniRule"/>
</dbReference>
<evidence type="ECO:0000256" key="6">
    <source>
        <dbReference type="SAM" id="MobiDB-lite"/>
    </source>
</evidence>
<proteinExistence type="inferred from homology"/>
<keyword evidence="4 5" id="KW-0472">Membrane</keyword>
<sequence length="310" mass="35252">MGDDELDDLITGKEEETTTEVAKVEEEPEEEEGMSFVDHLEELRWHLIRGIIAVAVFTIVAFVSKKFVYGVLILGPSKADFWTFKMLCAFGEMIGSSVLCFKSLAIKFQNVTMTGQFMMHITSSIVIGIICAFPYFFWEIWRFIKPGLYKKEQKAARGATFYVSFLFMTGVLFGYYIIAPLSIKFLTSYQLDAKIENIITIASYVSILMTLVLACGILFQLPVVVYFLAKVGLITPTFLRAHRRHSVVIILILSAVLTPPDIFSQVFIAMPLSFLYEVGIWIAVRVERQRLKELAEEEEKKTVKEEVKEG</sequence>
<name>A1ZVU8_MICM2</name>
<dbReference type="PANTHER" id="PTHR30371:SF0">
    <property type="entry name" value="SEC-INDEPENDENT PROTEIN TRANSLOCASE PROTEIN TATC, CHLOROPLASTIC-RELATED"/>
    <property type="match status" value="1"/>
</dbReference>
<comment type="subunit">
    <text evidence="5">Forms a complex with TatA.</text>
</comment>
<feature type="region of interest" description="Disordered" evidence="6">
    <location>
        <begin position="1"/>
        <end position="31"/>
    </location>
</feature>
<comment type="subcellular location">
    <subcellularLocation>
        <location evidence="5">Cell membrane</location>
        <topology evidence="5">Multi-pass membrane protein</topology>
    </subcellularLocation>
    <subcellularLocation>
        <location evidence="1">Membrane</location>
        <topology evidence="1">Multi-pass membrane protein</topology>
    </subcellularLocation>
</comment>
<evidence type="ECO:0000256" key="1">
    <source>
        <dbReference type="ARBA" id="ARBA00004141"/>
    </source>
</evidence>
<dbReference type="PANTHER" id="PTHR30371">
    <property type="entry name" value="SEC-INDEPENDENT PROTEIN TRANSLOCASE PROTEIN TATC"/>
    <property type="match status" value="1"/>
</dbReference>
<dbReference type="eggNOG" id="COG0805">
    <property type="taxonomic scope" value="Bacteria"/>
</dbReference>
<keyword evidence="5" id="KW-0653">Protein transport</keyword>
<dbReference type="Pfam" id="PF00902">
    <property type="entry name" value="TatC"/>
    <property type="match status" value="1"/>
</dbReference>
<keyword evidence="8" id="KW-1185">Reference proteome</keyword>
<feature type="transmembrane region" description="Helical" evidence="5">
    <location>
        <begin position="159"/>
        <end position="178"/>
    </location>
</feature>
<reference evidence="7 8" key="1">
    <citation type="submission" date="2007-01" db="EMBL/GenBank/DDBJ databases">
        <authorList>
            <person name="Haygood M."/>
            <person name="Podell S."/>
            <person name="Anderson C."/>
            <person name="Hopkinson B."/>
            <person name="Roe K."/>
            <person name="Barbeau K."/>
            <person name="Gaasterland T."/>
            <person name="Ferriera S."/>
            <person name="Johnson J."/>
            <person name="Kravitz S."/>
            <person name="Beeson K."/>
            <person name="Sutton G."/>
            <person name="Rogers Y.-H."/>
            <person name="Friedman R."/>
            <person name="Frazier M."/>
            <person name="Venter J.C."/>
        </authorList>
    </citation>
    <scope>NUCLEOTIDE SEQUENCE [LARGE SCALE GENOMIC DNA]</scope>
    <source>
        <strain evidence="7 8">ATCC 23134</strain>
    </source>
</reference>
<dbReference type="OrthoDB" id="9777044at2"/>
<evidence type="ECO:0000256" key="5">
    <source>
        <dbReference type="HAMAP-Rule" id="MF_00902"/>
    </source>
</evidence>
<keyword evidence="5" id="KW-1003">Cell membrane</keyword>
<feature type="transmembrane region" description="Helical" evidence="5">
    <location>
        <begin position="198"/>
        <end position="229"/>
    </location>
</feature>
<feature type="transmembrane region" description="Helical" evidence="5">
    <location>
        <begin position="241"/>
        <end position="257"/>
    </location>
</feature>
<dbReference type="AlphaFoldDB" id="A1ZVU8"/>
<comment type="similarity">
    <text evidence="5">Belongs to the TatC family.</text>
</comment>
<keyword evidence="5" id="KW-0811">Translocation</keyword>
<dbReference type="Proteomes" id="UP000004095">
    <property type="component" value="Unassembled WGS sequence"/>
</dbReference>
<comment type="caution">
    <text evidence="7">The sequence shown here is derived from an EMBL/GenBank/DDBJ whole genome shotgun (WGS) entry which is preliminary data.</text>
</comment>
<evidence type="ECO:0000256" key="4">
    <source>
        <dbReference type="ARBA" id="ARBA00023136"/>
    </source>
</evidence>
<protein>
    <recommendedName>
        <fullName evidence="5">Sec-independent protein translocase protein TatC</fullName>
    </recommendedName>
</protein>
<keyword evidence="2 5" id="KW-0812">Transmembrane</keyword>
<dbReference type="PRINTS" id="PR01840">
    <property type="entry name" value="TATCFAMILY"/>
</dbReference>
<gene>
    <name evidence="5" type="primary">tatC</name>
    <name evidence="7" type="ORF">M23134_06224</name>
</gene>
<comment type="function">
    <text evidence="5">Part of the twin-arginine translocation (Tat) system that transports large folded proteins containing a characteristic twin-arginine motif in their signal peptide across membranes.</text>
</comment>
<dbReference type="GO" id="GO:0009977">
    <property type="term" value="F:proton motive force dependent protein transmembrane transporter activity"/>
    <property type="evidence" value="ECO:0007669"/>
    <property type="project" value="TreeGrafter"/>
</dbReference>
<dbReference type="GO" id="GO:0065002">
    <property type="term" value="P:intracellular protein transmembrane transport"/>
    <property type="evidence" value="ECO:0007669"/>
    <property type="project" value="TreeGrafter"/>
</dbReference>
<feature type="transmembrane region" description="Helical" evidence="5">
    <location>
        <begin position="117"/>
        <end position="138"/>
    </location>
</feature>